<proteinExistence type="inferred from homology"/>
<evidence type="ECO:0008006" key="12">
    <source>
        <dbReference type="Google" id="ProtNLM"/>
    </source>
</evidence>
<dbReference type="InterPro" id="IPR002401">
    <property type="entry name" value="Cyt_P450_E_grp-I"/>
</dbReference>
<evidence type="ECO:0000256" key="7">
    <source>
        <dbReference type="PIRSR" id="PIRSR602401-1"/>
    </source>
</evidence>
<evidence type="ECO:0000256" key="3">
    <source>
        <dbReference type="ARBA" id="ARBA00022723"/>
    </source>
</evidence>
<dbReference type="GO" id="GO:0004497">
    <property type="term" value="F:monooxygenase activity"/>
    <property type="evidence" value="ECO:0007669"/>
    <property type="project" value="UniProtKB-KW"/>
</dbReference>
<dbReference type="InterPro" id="IPR001128">
    <property type="entry name" value="Cyt_P450"/>
</dbReference>
<comment type="caution">
    <text evidence="10">The sequence shown here is derived from an EMBL/GenBank/DDBJ whole genome shotgun (WGS) entry which is preliminary data.</text>
</comment>
<dbReference type="PANTHER" id="PTHR24286">
    <property type="entry name" value="CYTOCHROME P450 26"/>
    <property type="match status" value="1"/>
</dbReference>
<feature type="binding site" description="axial binding residue" evidence="7">
    <location>
        <position position="457"/>
    </location>
    <ligand>
        <name>heme</name>
        <dbReference type="ChEBI" id="CHEBI:30413"/>
    </ligand>
    <ligandPart>
        <name>Fe</name>
        <dbReference type="ChEBI" id="CHEBI:18248"/>
    </ligandPart>
</feature>
<keyword evidence="4 8" id="KW-0560">Oxidoreductase</keyword>
<dbReference type="PANTHER" id="PTHR24286:SF384">
    <property type="entry name" value="P450, PUTATIVE (EUROFUNG)-RELATED"/>
    <property type="match status" value="1"/>
</dbReference>
<evidence type="ECO:0000256" key="6">
    <source>
        <dbReference type="ARBA" id="ARBA00023033"/>
    </source>
</evidence>
<dbReference type="InterPro" id="IPR017972">
    <property type="entry name" value="Cyt_P450_CS"/>
</dbReference>
<reference evidence="10 11" key="1">
    <citation type="submission" date="2024-09" db="EMBL/GenBank/DDBJ databases">
        <title>Chromosome-scale assembly of Riccia sorocarpa.</title>
        <authorList>
            <person name="Paukszto L."/>
        </authorList>
    </citation>
    <scope>NUCLEOTIDE SEQUENCE [LARGE SCALE GENOMIC DNA]</scope>
    <source>
        <strain evidence="10">LP-2024</strain>
        <tissue evidence="10">Aerial parts of the thallus</tissue>
    </source>
</reference>
<evidence type="ECO:0000313" key="11">
    <source>
        <dbReference type="Proteomes" id="UP001633002"/>
    </source>
</evidence>
<evidence type="ECO:0000256" key="2">
    <source>
        <dbReference type="ARBA" id="ARBA00022617"/>
    </source>
</evidence>
<comment type="similarity">
    <text evidence="1 8">Belongs to the cytochrome P450 family.</text>
</comment>
<keyword evidence="9" id="KW-1133">Transmembrane helix</keyword>
<sequence length="510" mass="58545">MASTGTYTLPGGTWNRLALSYYSTPIFIFVSVTMIVVWLIVTHIPTRRRLPLPLPPGSYGLPWIGDTFSFMAASMSDVGHRKWIESKRRKYGPFFKIQFMGHPMVMMDAPGGNKFMFQNEAKYMDTYWPPQVPALLGPDSIFMMAGEEHRVARRYLARFLDHAVVSQYFERVQTRAVEHFAEHWEKKEIEDSDVFVTAALDKTILFTFSVMCTLLISMDEGPQMDELLSKFSMWSRGFLSLPINLPGFAFYDGLKVRRQLLDLIGRYITQRRAELTEGPGSNPAKPDMLTSLLTVADDNGELLSETKIKNTLLTFLYAGFDSSSTALAMTIYYIAKNPHVYDQLVQEHRSILEQKRRKGDDEALTREDLSAMKYTWAVIQESLRLQPPVTGTFRTAKTDLECNGYSIPKGWTMMWNTMNSHHDPKFFQDPSTFNPVRFEEPPSNLTYLPFGGGPRACLGNEFAKMEMVVFIHHLMKRYKWTLVDPEDPVVRDPTPRNQNRTLIKVTRITL</sequence>
<keyword evidence="2 7" id="KW-0349">Heme</keyword>
<evidence type="ECO:0000256" key="4">
    <source>
        <dbReference type="ARBA" id="ARBA00023002"/>
    </source>
</evidence>
<feature type="transmembrane region" description="Helical" evidence="9">
    <location>
        <begin position="20"/>
        <end position="41"/>
    </location>
</feature>
<dbReference type="Pfam" id="PF00067">
    <property type="entry name" value="p450"/>
    <property type="match status" value="1"/>
</dbReference>
<accession>A0ABD3GMT9</accession>
<keyword evidence="3 7" id="KW-0479">Metal-binding</keyword>
<protein>
    <recommendedName>
        <fullName evidence="12">Cytochrome P450</fullName>
    </recommendedName>
</protein>
<dbReference type="PRINTS" id="PR00463">
    <property type="entry name" value="EP450I"/>
</dbReference>
<dbReference type="PROSITE" id="PS00086">
    <property type="entry name" value="CYTOCHROME_P450"/>
    <property type="match status" value="1"/>
</dbReference>
<dbReference type="EMBL" id="JBJQOH010000007">
    <property type="protein sequence ID" value="KAL3679415.1"/>
    <property type="molecule type" value="Genomic_DNA"/>
</dbReference>
<keyword evidence="9" id="KW-0472">Membrane</keyword>
<keyword evidence="5 7" id="KW-0408">Iron</keyword>
<keyword evidence="11" id="KW-1185">Reference proteome</keyword>
<dbReference type="Gene3D" id="1.10.630.10">
    <property type="entry name" value="Cytochrome P450"/>
    <property type="match status" value="1"/>
</dbReference>
<evidence type="ECO:0000256" key="9">
    <source>
        <dbReference type="SAM" id="Phobius"/>
    </source>
</evidence>
<evidence type="ECO:0000256" key="8">
    <source>
        <dbReference type="RuleBase" id="RU000461"/>
    </source>
</evidence>
<dbReference type="Proteomes" id="UP001633002">
    <property type="component" value="Unassembled WGS sequence"/>
</dbReference>
<name>A0ABD3GMT9_9MARC</name>
<evidence type="ECO:0000256" key="1">
    <source>
        <dbReference type="ARBA" id="ARBA00010617"/>
    </source>
</evidence>
<dbReference type="AlphaFoldDB" id="A0ABD3GMT9"/>
<dbReference type="GO" id="GO:0046872">
    <property type="term" value="F:metal ion binding"/>
    <property type="evidence" value="ECO:0007669"/>
    <property type="project" value="UniProtKB-KW"/>
</dbReference>
<dbReference type="InterPro" id="IPR036396">
    <property type="entry name" value="Cyt_P450_sf"/>
</dbReference>
<evidence type="ECO:0000256" key="5">
    <source>
        <dbReference type="ARBA" id="ARBA00023004"/>
    </source>
</evidence>
<keyword evidence="9" id="KW-0812">Transmembrane</keyword>
<dbReference type="CDD" id="cd11043">
    <property type="entry name" value="CYP90-like"/>
    <property type="match status" value="1"/>
</dbReference>
<keyword evidence="6 8" id="KW-0503">Monooxygenase</keyword>
<dbReference type="SUPFAM" id="SSF48264">
    <property type="entry name" value="Cytochrome P450"/>
    <property type="match status" value="1"/>
</dbReference>
<evidence type="ECO:0000313" key="10">
    <source>
        <dbReference type="EMBL" id="KAL3679415.1"/>
    </source>
</evidence>
<comment type="cofactor">
    <cofactor evidence="7">
        <name>heme</name>
        <dbReference type="ChEBI" id="CHEBI:30413"/>
    </cofactor>
</comment>
<dbReference type="PRINTS" id="PR00385">
    <property type="entry name" value="P450"/>
</dbReference>
<gene>
    <name evidence="10" type="ORF">R1sor_022371</name>
</gene>
<organism evidence="10 11">
    <name type="scientific">Riccia sorocarpa</name>
    <dbReference type="NCBI Taxonomy" id="122646"/>
    <lineage>
        <taxon>Eukaryota</taxon>
        <taxon>Viridiplantae</taxon>
        <taxon>Streptophyta</taxon>
        <taxon>Embryophyta</taxon>
        <taxon>Marchantiophyta</taxon>
        <taxon>Marchantiopsida</taxon>
        <taxon>Marchantiidae</taxon>
        <taxon>Marchantiales</taxon>
        <taxon>Ricciaceae</taxon>
        <taxon>Riccia</taxon>
    </lineage>
</organism>